<dbReference type="PANTHER" id="PTHR33065">
    <property type="entry name" value="OS07G0486400 PROTEIN"/>
    <property type="match status" value="1"/>
</dbReference>
<keyword evidence="3" id="KW-1185">Reference proteome</keyword>
<reference evidence="2 3" key="1">
    <citation type="submission" date="2019-11" db="EMBL/GenBank/DDBJ databases">
        <title>Whole genome sequence of Oryza granulata.</title>
        <authorList>
            <person name="Li W."/>
        </authorList>
    </citation>
    <scope>NUCLEOTIDE SEQUENCE [LARGE SCALE GENOMIC DNA]</scope>
    <source>
        <strain evidence="3">cv. Menghai</strain>
        <tissue evidence="2">Leaf</tissue>
    </source>
</reference>
<evidence type="ECO:0000313" key="2">
    <source>
        <dbReference type="EMBL" id="KAF0895861.1"/>
    </source>
</evidence>
<name>A0A6G1C754_9ORYZ</name>
<dbReference type="AlphaFoldDB" id="A0A6G1C754"/>
<organism evidence="2 3">
    <name type="scientific">Oryza meyeriana var. granulata</name>
    <dbReference type="NCBI Taxonomy" id="110450"/>
    <lineage>
        <taxon>Eukaryota</taxon>
        <taxon>Viridiplantae</taxon>
        <taxon>Streptophyta</taxon>
        <taxon>Embryophyta</taxon>
        <taxon>Tracheophyta</taxon>
        <taxon>Spermatophyta</taxon>
        <taxon>Magnoliopsida</taxon>
        <taxon>Liliopsida</taxon>
        <taxon>Poales</taxon>
        <taxon>Poaceae</taxon>
        <taxon>BOP clade</taxon>
        <taxon>Oryzoideae</taxon>
        <taxon>Oryzeae</taxon>
        <taxon>Oryzinae</taxon>
        <taxon>Oryza</taxon>
        <taxon>Oryza meyeriana</taxon>
    </lineage>
</organism>
<sequence length="288" mass="30919">MAAATGYGDAPTGEELIAYADLPRYGHDMAEVFSVRVPDAAGGRRPPPCGTISFHGGHCCSDLIYSRRRPDEPTSPIPCDIQGNIVLTGPSVAISAYGPVIFNLRIHDGSQEDEDDNVEEENTGRIFCDTVGGEFSDYDRAIVETVSTRYGPAEVTYAVLTNAVQGQVAVKLARRHGQADPTAAAAVLGRIISRSKLLDAGCVLFYNESDSITRAGPDELIPLARHVLAAPLLMPLTIELDLCSSSGDEIFRGVVEFKPAVNGEHMERVIGIGGDDIEVTISWSDFPW</sequence>
<dbReference type="EMBL" id="SPHZ02000010">
    <property type="protein sequence ID" value="KAF0895861.1"/>
    <property type="molecule type" value="Genomic_DNA"/>
</dbReference>
<evidence type="ECO:0000313" key="3">
    <source>
        <dbReference type="Proteomes" id="UP000479710"/>
    </source>
</evidence>
<comment type="caution">
    <text evidence="2">The sequence shown here is derived from an EMBL/GenBank/DDBJ whole genome shotgun (WGS) entry which is preliminary data.</text>
</comment>
<gene>
    <name evidence="2" type="ORF">E2562_016589</name>
</gene>
<dbReference type="InterPro" id="IPR046533">
    <property type="entry name" value="DUF6598"/>
</dbReference>
<dbReference type="Pfam" id="PF20241">
    <property type="entry name" value="DUF6598"/>
    <property type="match status" value="1"/>
</dbReference>
<protein>
    <recommendedName>
        <fullName evidence="1">DUF6598 domain-containing protein</fullName>
    </recommendedName>
</protein>
<accession>A0A6G1C754</accession>
<evidence type="ECO:0000259" key="1">
    <source>
        <dbReference type="Pfam" id="PF20241"/>
    </source>
</evidence>
<proteinExistence type="predicted"/>
<dbReference type="Proteomes" id="UP000479710">
    <property type="component" value="Unassembled WGS sequence"/>
</dbReference>
<dbReference type="OrthoDB" id="696303at2759"/>
<dbReference type="PANTHER" id="PTHR33065:SF184">
    <property type="entry name" value="DUF6598 DOMAIN-CONTAINING PROTEIN"/>
    <property type="match status" value="1"/>
</dbReference>
<feature type="domain" description="DUF6598" evidence="1">
    <location>
        <begin position="29"/>
        <end position="281"/>
    </location>
</feature>